<evidence type="ECO:0000313" key="2">
    <source>
        <dbReference type="Proteomes" id="UP000813463"/>
    </source>
</evidence>
<proteinExistence type="predicted"/>
<organism evidence="2 3">
    <name type="scientific">Spinacia oleracea</name>
    <name type="common">Spinach</name>
    <dbReference type="NCBI Taxonomy" id="3562"/>
    <lineage>
        <taxon>Eukaryota</taxon>
        <taxon>Viridiplantae</taxon>
        <taxon>Streptophyta</taxon>
        <taxon>Embryophyta</taxon>
        <taxon>Tracheophyta</taxon>
        <taxon>Spermatophyta</taxon>
        <taxon>Magnoliopsida</taxon>
        <taxon>eudicotyledons</taxon>
        <taxon>Gunneridae</taxon>
        <taxon>Pentapetalae</taxon>
        <taxon>Caryophyllales</taxon>
        <taxon>Chenopodiaceae</taxon>
        <taxon>Chenopodioideae</taxon>
        <taxon>Anserineae</taxon>
        <taxon>Spinacia</taxon>
    </lineage>
</organism>
<accession>A0A9R0IL11</accession>
<dbReference type="Proteomes" id="UP000813463">
    <property type="component" value="Chromosome 6"/>
</dbReference>
<dbReference type="RefSeq" id="XP_021851131.1">
    <property type="nucleotide sequence ID" value="XM_021995439.2"/>
</dbReference>
<name>A0A9R0IL11_SPIOL</name>
<evidence type="ECO:0000313" key="3">
    <source>
        <dbReference type="RefSeq" id="XP_021851131.1"/>
    </source>
</evidence>
<dbReference type="GeneID" id="110790668"/>
<feature type="region of interest" description="Disordered" evidence="1">
    <location>
        <begin position="92"/>
        <end position="114"/>
    </location>
</feature>
<reference evidence="2" key="1">
    <citation type="journal article" date="2021" name="Nat. Commun.">
        <title>Genomic analyses provide insights into spinach domestication and the genetic basis of agronomic traits.</title>
        <authorList>
            <person name="Cai X."/>
            <person name="Sun X."/>
            <person name="Xu C."/>
            <person name="Sun H."/>
            <person name="Wang X."/>
            <person name="Ge C."/>
            <person name="Zhang Z."/>
            <person name="Wang Q."/>
            <person name="Fei Z."/>
            <person name="Jiao C."/>
            <person name="Wang Q."/>
        </authorList>
    </citation>
    <scope>NUCLEOTIDE SEQUENCE [LARGE SCALE GENOMIC DNA]</scope>
    <source>
        <strain evidence="2">cv. Varoflay</strain>
    </source>
</reference>
<sequence>MSLNCCHVLHRTDSDLDIKQRFITHDDKSNSIKSKSKLRRKLSAERSWSGKHNKPSPYDLKVKPPPAAAVDNGKKLKKALSRRCGSAGALPYGGGGGGCGGEDENENLINDDKPKLVRSSGIRRDWSFEDLEAELRDDKRSKQRI</sequence>
<keyword evidence="2" id="KW-1185">Reference proteome</keyword>
<evidence type="ECO:0000256" key="1">
    <source>
        <dbReference type="SAM" id="MobiDB-lite"/>
    </source>
</evidence>
<dbReference type="OrthoDB" id="1847777at2759"/>
<gene>
    <name evidence="3" type="primary">LOC110790668</name>
</gene>
<dbReference type="KEGG" id="soe:110790668"/>
<dbReference type="PANTHER" id="PTHR36019:SF3">
    <property type="entry name" value="PLANT_PROTEIN"/>
    <property type="match status" value="1"/>
</dbReference>
<dbReference type="AlphaFoldDB" id="A0A9R0IL11"/>
<reference evidence="3" key="2">
    <citation type="submission" date="2025-08" db="UniProtKB">
        <authorList>
            <consortium name="RefSeq"/>
        </authorList>
    </citation>
    <scope>IDENTIFICATION</scope>
    <source>
        <tissue evidence="3">Leaf</tissue>
    </source>
</reference>
<feature type="region of interest" description="Disordered" evidence="1">
    <location>
        <begin position="27"/>
        <end position="69"/>
    </location>
</feature>
<dbReference type="PANTHER" id="PTHR36019">
    <property type="entry name" value="PLANT/PROTEIN"/>
    <property type="match status" value="1"/>
</dbReference>
<protein>
    <submittedName>
        <fullName evidence="3">Uncharacterized protein</fullName>
    </submittedName>
</protein>